<dbReference type="PANTHER" id="PTHR34990">
    <property type="entry name" value="UDP-2,3-DIACYLGLUCOSAMINE HYDROLASE-RELATED"/>
    <property type="match status" value="1"/>
</dbReference>
<evidence type="ECO:0000256" key="4">
    <source>
        <dbReference type="ARBA" id="ARBA00022801"/>
    </source>
</evidence>
<keyword evidence="1" id="KW-1003">Cell membrane</keyword>
<organism evidence="8 9">
    <name type="scientific">Luteolibacter arcticus</name>
    <dbReference type="NCBI Taxonomy" id="1581411"/>
    <lineage>
        <taxon>Bacteria</taxon>
        <taxon>Pseudomonadati</taxon>
        <taxon>Verrucomicrobiota</taxon>
        <taxon>Verrucomicrobiia</taxon>
        <taxon>Verrucomicrobiales</taxon>
        <taxon>Verrucomicrobiaceae</taxon>
        <taxon>Luteolibacter</taxon>
    </lineage>
</organism>
<dbReference type="Proteomes" id="UP001320876">
    <property type="component" value="Unassembled WGS sequence"/>
</dbReference>
<protein>
    <recommendedName>
        <fullName evidence="7">Calcineurin-like phosphoesterase domain-containing protein</fullName>
    </recommendedName>
</protein>
<dbReference type="InterPro" id="IPR043461">
    <property type="entry name" value="LpxH-like"/>
</dbReference>
<dbReference type="InterPro" id="IPR029052">
    <property type="entry name" value="Metallo-depent_PP-like"/>
</dbReference>
<gene>
    <name evidence="8" type="ORF">OKA05_19830</name>
</gene>
<evidence type="ECO:0000256" key="6">
    <source>
        <dbReference type="ARBA" id="ARBA00023211"/>
    </source>
</evidence>
<dbReference type="PANTHER" id="PTHR34990:SF1">
    <property type="entry name" value="UDP-2,3-DIACYLGLUCOSAMINE HYDROLASE"/>
    <property type="match status" value="1"/>
</dbReference>
<evidence type="ECO:0000256" key="3">
    <source>
        <dbReference type="ARBA" id="ARBA00022723"/>
    </source>
</evidence>
<name>A0ABT3GMS5_9BACT</name>
<keyword evidence="3" id="KW-0479">Metal-binding</keyword>
<keyword evidence="4" id="KW-0378">Hydrolase</keyword>
<keyword evidence="9" id="KW-1185">Reference proteome</keyword>
<dbReference type="RefSeq" id="WP_264488933.1">
    <property type="nucleotide sequence ID" value="NZ_JAPDDT010000010.1"/>
</dbReference>
<evidence type="ECO:0000313" key="8">
    <source>
        <dbReference type="EMBL" id="MCW1924824.1"/>
    </source>
</evidence>
<feature type="domain" description="Calcineurin-like phosphoesterase" evidence="7">
    <location>
        <begin position="4"/>
        <end position="136"/>
    </location>
</feature>
<keyword evidence="2" id="KW-0997">Cell inner membrane</keyword>
<dbReference type="SUPFAM" id="SSF56300">
    <property type="entry name" value="Metallo-dependent phosphatases"/>
    <property type="match status" value="1"/>
</dbReference>
<dbReference type="InterPro" id="IPR004843">
    <property type="entry name" value="Calcineurin-like_PHP"/>
</dbReference>
<keyword evidence="5" id="KW-0472">Membrane</keyword>
<evidence type="ECO:0000256" key="1">
    <source>
        <dbReference type="ARBA" id="ARBA00022475"/>
    </source>
</evidence>
<dbReference type="EMBL" id="JAPDDT010000010">
    <property type="protein sequence ID" value="MCW1924824.1"/>
    <property type="molecule type" value="Genomic_DNA"/>
</dbReference>
<proteinExistence type="predicted"/>
<reference evidence="8 9" key="1">
    <citation type="submission" date="2022-10" db="EMBL/GenBank/DDBJ databases">
        <title>Luteolibacter arcticus strain CCTCC AB 2014275, whole genome shotgun sequencing project.</title>
        <authorList>
            <person name="Zhao G."/>
            <person name="Shen L."/>
        </authorList>
    </citation>
    <scope>NUCLEOTIDE SEQUENCE [LARGE SCALE GENOMIC DNA]</scope>
    <source>
        <strain evidence="8 9">CCTCC AB 2014275</strain>
    </source>
</reference>
<accession>A0ABT3GMS5</accession>
<evidence type="ECO:0000313" key="9">
    <source>
        <dbReference type="Proteomes" id="UP001320876"/>
    </source>
</evidence>
<dbReference type="Pfam" id="PF00149">
    <property type="entry name" value="Metallophos"/>
    <property type="match status" value="1"/>
</dbReference>
<keyword evidence="6" id="KW-0464">Manganese</keyword>
<comment type="caution">
    <text evidence="8">The sequence shown here is derived from an EMBL/GenBank/DDBJ whole genome shotgun (WGS) entry which is preliminary data.</text>
</comment>
<sequence>MTSPIRILSDLHLGHRVSRIESVESLRPLIAGAGTVIFNGDTWQELAKLFRERSSQMLEELKRLCDEEGVEPVFLPGNHDPGWPGTGWVELAGGRILVIHGDSLFDDGSPWSREALTQQPEVAELWRRHQAAVNDPAARIVLAREMALLLRAREYPKGKKLWQRALDALNPPTRAFQMIRVWTTQADAAAAFAEHYFPRAEIVIKGHFHRAGIWRKRGRLVINLGAFMNPCPALWAEFDGSQLRCGRVDESGPSYRLGDLCGTWRLPRLPQDTIGA</sequence>
<evidence type="ECO:0000259" key="7">
    <source>
        <dbReference type="Pfam" id="PF00149"/>
    </source>
</evidence>
<dbReference type="Gene3D" id="3.60.21.10">
    <property type="match status" value="1"/>
</dbReference>
<evidence type="ECO:0000256" key="2">
    <source>
        <dbReference type="ARBA" id="ARBA00022519"/>
    </source>
</evidence>
<evidence type="ECO:0000256" key="5">
    <source>
        <dbReference type="ARBA" id="ARBA00023136"/>
    </source>
</evidence>